<dbReference type="PANTHER" id="PTHR43556:SF2">
    <property type="entry name" value="PEPTIDE CHAIN RELEASE FACTOR RF3"/>
    <property type="match status" value="1"/>
</dbReference>
<feature type="region of interest" description="Disordered" evidence="8">
    <location>
        <begin position="1"/>
        <end position="27"/>
    </location>
</feature>
<dbReference type="Gene3D" id="2.40.30.10">
    <property type="entry name" value="Translation factors"/>
    <property type="match status" value="1"/>
</dbReference>
<proteinExistence type="inferred from homology"/>
<protein>
    <recommendedName>
        <fullName evidence="7">Peptide chain release factor 3</fullName>
        <shortName evidence="7">RF-3</shortName>
    </recommendedName>
</protein>
<name>A0A173LMY3_9ACTN</name>
<evidence type="ECO:0000256" key="5">
    <source>
        <dbReference type="ARBA" id="ARBA00022917"/>
    </source>
</evidence>
<dbReference type="InterPro" id="IPR032090">
    <property type="entry name" value="RF3_C"/>
</dbReference>
<gene>
    <name evidence="7" type="primary">prfC</name>
    <name evidence="10" type="ORF">BJL86_2213</name>
</gene>
<evidence type="ECO:0000256" key="4">
    <source>
        <dbReference type="ARBA" id="ARBA00022741"/>
    </source>
</evidence>
<dbReference type="Gene3D" id="3.40.50.300">
    <property type="entry name" value="P-loop containing nucleotide triphosphate hydrolases"/>
    <property type="match status" value="1"/>
</dbReference>
<evidence type="ECO:0000256" key="7">
    <source>
        <dbReference type="HAMAP-Rule" id="MF_00072"/>
    </source>
</evidence>
<dbReference type="InterPro" id="IPR004548">
    <property type="entry name" value="PrfC"/>
</dbReference>
<comment type="function">
    <text evidence="7">Increases the formation of ribosomal termination complexes and stimulates activities of RF-1 and RF-2. It binds guanine nucleotides and has strong preference for UGA stop codons. It may interact directly with the ribosome. The stimulation of RF-1 and RF-2 is significantly reduced by GTP and GDP, but not by GMP.</text>
</comment>
<dbReference type="InterPro" id="IPR035647">
    <property type="entry name" value="EFG_III/V"/>
</dbReference>
<dbReference type="AlphaFoldDB" id="A0A173LMY3"/>
<dbReference type="SUPFAM" id="SSF54980">
    <property type="entry name" value="EF-G C-terminal domain-like"/>
    <property type="match status" value="1"/>
</dbReference>
<dbReference type="InterPro" id="IPR009000">
    <property type="entry name" value="Transl_B-barrel_sf"/>
</dbReference>
<keyword evidence="3 7" id="KW-0963">Cytoplasm</keyword>
<dbReference type="InterPro" id="IPR053905">
    <property type="entry name" value="EF-G-like_DII"/>
</dbReference>
<feature type="compositionally biased region" description="Gly residues" evidence="8">
    <location>
        <begin position="14"/>
        <end position="24"/>
    </location>
</feature>
<keyword evidence="6 7" id="KW-0342">GTP-binding</keyword>
<evidence type="ECO:0000259" key="9">
    <source>
        <dbReference type="PROSITE" id="PS51722"/>
    </source>
</evidence>
<feature type="binding site" evidence="7">
    <location>
        <begin position="144"/>
        <end position="148"/>
    </location>
    <ligand>
        <name>GTP</name>
        <dbReference type="ChEBI" id="CHEBI:37565"/>
    </ligand>
</feature>
<dbReference type="PROSITE" id="PS51722">
    <property type="entry name" value="G_TR_2"/>
    <property type="match status" value="1"/>
</dbReference>
<dbReference type="GO" id="GO:0003924">
    <property type="term" value="F:GTPase activity"/>
    <property type="evidence" value="ECO:0007669"/>
    <property type="project" value="InterPro"/>
</dbReference>
<sequence length="586" mass="63110">MTEAEDKANAGAIGAEGEGSGEGSGDLATEVARRRTFAVISHPDAGKSTLTEALALHARVINEAGAVHGKSGRKSTVSDWMEMEKARGISVSSTALQFTYRRGEDPVPSASGTEFDEDARAEANRAAAAAGAKAEPPNVINLVDTPGHADFSEDTYRVLTAVDAAVMLIDAAKGLEPQTLKLFRVCKQRGIPIITVVNKWDRPGQSPLELMDEISDEIGLVPTPLYMPVGIAGDYRGLLRRGEDGEPSEYIKFTRTAGGSTIAPETHYTPDAAASLEGEAWTTAVEESELLSAMGQDHDSELYLAGETSPVIFASAMLNFGVHQILDALVDLAPPPRARETVAETERDVTDEFSAVIFKVQAGMDAAHRDRLAFMRVVSGEFDRGMVVTHAQTGKPFATKYALTVFGRDRTTVETAYPGDVVGLVNATALAPGDTLYSGKKVQFKPIPQFAPEHFAVLRAKSLGQYKQFRKAVDQLAAEGVVQILRNDLRGEANPVMAAVGPMQFEVVTARMMAEFKIEVVVENLPYTIARGTDSESAAELGRQRGVEVFTRSDGELLALFGDKWRLAYIEKELDHLTIEPLVADA</sequence>
<comment type="caution">
    <text evidence="7">Lacks conserved residue(s) required for the propagation of feature annotation.</text>
</comment>
<organism evidence="10 11">
    <name type="scientific">Dietzia timorensis</name>
    <dbReference type="NCBI Taxonomy" id="499555"/>
    <lineage>
        <taxon>Bacteria</taxon>
        <taxon>Bacillati</taxon>
        <taxon>Actinomycetota</taxon>
        <taxon>Actinomycetes</taxon>
        <taxon>Mycobacteriales</taxon>
        <taxon>Dietziaceae</taxon>
        <taxon>Dietzia</taxon>
    </lineage>
</organism>
<feature type="domain" description="Tr-type G" evidence="9">
    <location>
        <begin position="32"/>
        <end position="337"/>
    </location>
</feature>
<dbReference type="SUPFAM" id="SSF52540">
    <property type="entry name" value="P-loop containing nucleoside triphosphate hydrolases"/>
    <property type="match status" value="1"/>
</dbReference>
<dbReference type="PRINTS" id="PR00315">
    <property type="entry name" value="ELONGATNFCT"/>
</dbReference>
<dbReference type="GO" id="GO:0006449">
    <property type="term" value="P:regulation of translational termination"/>
    <property type="evidence" value="ECO:0007669"/>
    <property type="project" value="UniProtKB-UniRule"/>
</dbReference>
<dbReference type="Gene3D" id="3.30.70.3280">
    <property type="entry name" value="Peptide chain release factor 3, domain III"/>
    <property type="match status" value="1"/>
</dbReference>
<dbReference type="GO" id="GO:0005525">
    <property type="term" value="F:GTP binding"/>
    <property type="evidence" value="ECO:0007669"/>
    <property type="project" value="UniProtKB-UniRule"/>
</dbReference>
<dbReference type="InterPro" id="IPR038467">
    <property type="entry name" value="RF3_dom_3_sf"/>
</dbReference>
<dbReference type="KEGG" id="dtm:BJL86_2213"/>
<dbReference type="SUPFAM" id="SSF50447">
    <property type="entry name" value="Translation proteins"/>
    <property type="match status" value="1"/>
</dbReference>
<dbReference type="InterPro" id="IPR005225">
    <property type="entry name" value="Small_GTP-bd"/>
</dbReference>
<dbReference type="Proteomes" id="UP000186104">
    <property type="component" value="Chromosome"/>
</dbReference>
<evidence type="ECO:0000256" key="8">
    <source>
        <dbReference type="SAM" id="MobiDB-lite"/>
    </source>
</evidence>
<dbReference type="STRING" id="499555.BJL86_2213"/>
<comment type="subcellular location">
    <subcellularLocation>
        <location evidence="1 7">Cytoplasm</location>
    </subcellularLocation>
</comment>
<evidence type="ECO:0000256" key="2">
    <source>
        <dbReference type="ARBA" id="ARBA00009978"/>
    </source>
</evidence>
<accession>A0A173LMY3</accession>
<dbReference type="Pfam" id="PF16658">
    <property type="entry name" value="RF3_C"/>
    <property type="match status" value="1"/>
</dbReference>
<evidence type="ECO:0000256" key="1">
    <source>
        <dbReference type="ARBA" id="ARBA00004496"/>
    </source>
</evidence>
<evidence type="ECO:0000313" key="11">
    <source>
        <dbReference type="Proteomes" id="UP000186104"/>
    </source>
</evidence>
<keyword evidence="4 7" id="KW-0547">Nucleotide-binding</keyword>
<keyword evidence="5 7" id="KW-0648">Protein biosynthesis</keyword>
<evidence type="ECO:0000313" key="10">
    <source>
        <dbReference type="EMBL" id="ANI92978.1"/>
    </source>
</evidence>
<dbReference type="NCBIfam" id="TIGR00231">
    <property type="entry name" value="small_GTP"/>
    <property type="match status" value="1"/>
</dbReference>
<dbReference type="GO" id="GO:0005829">
    <property type="term" value="C:cytosol"/>
    <property type="evidence" value="ECO:0007669"/>
    <property type="project" value="TreeGrafter"/>
</dbReference>
<dbReference type="GO" id="GO:0016150">
    <property type="term" value="F:translation release factor activity, codon nonspecific"/>
    <property type="evidence" value="ECO:0007669"/>
    <property type="project" value="TreeGrafter"/>
</dbReference>
<dbReference type="PANTHER" id="PTHR43556">
    <property type="entry name" value="PEPTIDE CHAIN RELEASE FACTOR RF3"/>
    <property type="match status" value="1"/>
</dbReference>
<dbReference type="InterPro" id="IPR027417">
    <property type="entry name" value="P-loop_NTPase"/>
</dbReference>
<evidence type="ECO:0000256" key="3">
    <source>
        <dbReference type="ARBA" id="ARBA00022490"/>
    </source>
</evidence>
<dbReference type="EMBL" id="CP015961">
    <property type="protein sequence ID" value="ANI92978.1"/>
    <property type="molecule type" value="Genomic_DNA"/>
</dbReference>
<comment type="similarity">
    <text evidence="2 7">Belongs to the TRAFAC class translation factor GTPase superfamily. Classic translation factor GTPase family. PrfC subfamily.</text>
</comment>
<dbReference type="PROSITE" id="PS00301">
    <property type="entry name" value="G_TR_1"/>
    <property type="match status" value="1"/>
</dbReference>
<dbReference type="InterPro" id="IPR031157">
    <property type="entry name" value="G_TR_CS"/>
</dbReference>
<keyword evidence="11" id="KW-1185">Reference proteome</keyword>
<dbReference type="GO" id="GO:0016149">
    <property type="term" value="F:translation release factor activity, codon specific"/>
    <property type="evidence" value="ECO:0007669"/>
    <property type="project" value="UniProtKB-UniRule"/>
</dbReference>
<dbReference type="HAMAP" id="MF_00072">
    <property type="entry name" value="Rel_fac_3"/>
    <property type="match status" value="1"/>
</dbReference>
<dbReference type="InterPro" id="IPR000795">
    <property type="entry name" value="T_Tr_GTP-bd_dom"/>
</dbReference>
<dbReference type="Pfam" id="PF22042">
    <property type="entry name" value="EF-G_D2"/>
    <property type="match status" value="1"/>
</dbReference>
<reference evidence="10 11" key="1">
    <citation type="submission" date="2016-06" db="EMBL/GenBank/DDBJ databases">
        <title>Complete genome sequence of a saline-alkali tolerant type strain Dietzia timorensis ID05-A0528T.</title>
        <authorList>
            <person name="Wu X."/>
        </authorList>
    </citation>
    <scope>NUCLEOTIDE SEQUENCE [LARGE SCALE GENOMIC DNA]</scope>
    <source>
        <strain evidence="10 11">ID05-A0528</strain>
    </source>
</reference>
<dbReference type="Pfam" id="PF00009">
    <property type="entry name" value="GTP_EFTU"/>
    <property type="match status" value="1"/>
</dbReference>
<evidence type="ECO:0000256" key="6">
    <source>
        <dbReference type="ARBA" id="ARBA00023134"/>
    </source>
</evidence>